<evidence type="ECO:0000256" key="1">
    <source>
        <dbReference type="ARBA" id="ARBA00022737"/>
    </source>
</evidence>
<evidence type="ECO:0000313" key="5">
    <source>
        <dbReference type="Proteomes" id="UP001165065"/>
    </source>
</evidence>
<keyword evidence="1" id="KW-0677">Repeat</keyword>
<dbReference type="OrthoDB" id="10256179at2759"/>
<organism evidence="4 5">
    <name type="scientific">Triparma columacea</name>
    <dbReference type="NCBI Taxonomy" id="722753"/>
    <lineage>
        <taxon>Eukaryota</taxon>
        <taxon>Sar</taxon>
        <taxon>Stramenopiles</taxon>
        <taxon>Ochrophyta</taxon>
        <taxon>Bolidophyceae</taxon>
        <taxon>Parmales</taxon>
        <taxon>Triparmaceae</taxon>
        <taxon>Triparma</taxon>
    </lineage>
</organism>
<reference evidence="5" key="1">
    <citation type="journal article" date="2023" name="Commun. Biol.">
        <title>Genome analysis of Parmales, the sister group of diatoms, reveals the evolutionary specialization of diatoms from phago-mixotrophs to photoautotrophs.</title>
        <authorList>
            <person name="Ban H."/>
            <person name="Sato S."/>
            <person name="Yoshikawa S."/>
            <person name="Yamada K."/>
            <person name="Nakamura Y."/>
            <person name="Ichinomiya M."/>
            <person name="Sato N."/>
            <person name="Blanc-Mathieu R."/>
            <person name="Endo H."/>
            <person name="Kuwata A."/>
            <person name="Ogata H."/>
        </authorList>
    </citation>
    <scope>NUCLEOTIDE SEQUENCE [LARGE SCALE GENOMIC DNA]</scope>
</reference>
<evidence type="ECO:0000259" key="3">
    <source>
        <dbReference type="Pfam" id="PF25390"/>
    </source>
</evidence>
<proteinExistence type="predicted"/>
<feature type="repeat" description="RCC1" evidence="2">
    <location>
        <begin position="662"/>
        <end position="719"/>
    </location>
</feature>
<keyword evidence="5" id="KW-1185">Reference proteome</keyword>
<feature type="domain" description="RCC1-like" evidence="3">
    <location>
        <begin position="427"/>
        <end position="715"/>
    </location>
</feature>
<dbReference type="Gene3D" id="2.130.10.30">
    <property type="entry name" value="Regulator of chromosome condensation 1/beta-lactamase-inhibitor protein II"/>
    <property type="match status" value="2"/>
</dbReference>
<feature type="repeat" description="RCC1" evidence="2">
    <location>
        <begin position="485"/>
        <end position="536"/>
    </location>
</feature>
<feature type="repeat" description="RCC1" evidence="2">
    <location>
        <begin position="537"/>
        <end position="600"/>
    </location>
</feature>
<dbReference type="InterPro" id="IPR000408">
    <property type="entry name" value="Reg_chr_condens"/>
</dbReference>
<dbReference type="PRINTS" id="PR00633">
    <property type="entry name" value="RCCNDNSATION"/>
</dbReference>
<feature type="repeat" description="RCC1" evidence="2">
    <location>
        <begin position="370"/>
        <end position="423"/>
    </location>
</feature>
<dbReference type="SUPFAM" id="SSF50985">
    <property type="entry name" value="RCC1/BLIP-II"/>
    <property type="match status" value="2"/>
</dbReference>
<name>A0A9W7GCM5_9STRA</name>
<dbReference type="PROSITE" id="PS50012">
    <property type="entry name" value="RCC1_3"/>
    <property type="match status" value="6"/>
</dbReference>
<evidence type="ECO:0000313" key="4">
    <source>
        <dbReference type="EMBL" id="GMI41288.1"/>
    </source>
</evidence>
<sequence length="932" mass="102952">MESPSVVTKDAQGSYHFKGTKSMELADRYISALRNDHKQVVGDPASRDLSVPPPLPNIQNKLEASMSTMLITKDSRGRHQIAQYLLRFTAIVDNAVMPIVGGWEEIRGGRAGLLVQRVLRYLEDRVKEVRGLVSVVEEPEANWMGKSDWNHPLQEALRVADLLSLLFEGSVKRGNDRNAFPLNPDTLIIDMNIEPYKEGNPIQGYGLSNPLPLTFTLPLLDEELDVPTILFFLSVCEKWHKPAPHSLRASDQDIKTDFIINNIVAYFPSTMELNDSFCLQCISTGLNLSSLPDDSHFTPSFLSKITRRYKTLKDAITSFLPSPTTLLTLSVLPNTPLPHPTPYLIPFPSTIFVKSISCGGEHSAVGALDGSFWTWGRGGFGRLGHGNNTKDVWRPKRVKFQEGKVKVDVVACGYAYTCVGGELDGVKGKMWSFGANENGRLGTGDDKDKFVPTLVRFEGEGGGGAVRVEDIKAGSTHTCMLAEDGRVYTCGHKDYNGHGASAKEDLLTPRMLPLDEPVTGVSVGPGGYHSLVVGRSGKVYSWGHNRVGQLGCEPKECEQRLNEGENEANFRPTPTEVKHTGYGIVGVEAGWGHSAFFGRSGVAVCGRNVKGQLGLGDPWDSTKFPRNERSHPYLARFTNVPVPPCKAVSCGGEHTLCLTTDNVVYAFGKGERGQCGRNKKGEVDAEYHEPRVVTEVDDLGREVLAICAANNLSMVLFGGARVKTLTDMCRDLITDRGETPFEELGLDEEYREYIEGKRGEKRINDGGSAVDLVGRTVRGILGNMWREGKIVGRHPKNQTRYVVEFEVIEGEENHNIELPGISMVEGKMRMIIGNRVIRFLLTCYDDNDVEADLFTKFLTWYGEERLKSGHGEFGNNSELCTDYCRQFAYQPALEEYAVHHIETLFAHAGWAGEGEGGGEFEEDMDVAEDAFD</sequence>
<feature type="repeat" description="RCC1" evidence="2">
    <location>
        <begin position="600"/>
        <end position="661"/>
    </location>
</feature>
<gene>
    <name evidence="4" type="ORF">TrCOL_g7656</name>
</gene>
<dbReference type="InterPro" id="IPR051210">
    <property type="entry name" value="Ub_ligase/GEF_domain"/>
</dbReference>
<dbReference type="PANTHER" id="PTHR22870">
    <property type="entry name" value="REGULATOR OF CHROMOSOME CONDENSATION"/>
    <property type="match status" value="1"/>
</dbReference>
<evidence type="ECO:0000256" key="2">
    <source>
        <dbReference type="PROSITE-ProRule" id="PRU00235"/>
    </source>
</evidence>
<dbReference type="PANTHER" id="PTHR22870:SF408">
    <property type="entry name" value="OS09G0560450 PROTEIN"/>
    <property type="match status" value="1"/>
</dbReference>
<accession>A0A9W7GCM5</accession>
<dbReference type="Proteomes" id="UP001165065">
    <property type="component" value="Unassembled WGS sequence"/>
</dbReference>
<dbReference type="PROSITE" id="PS00626">
    <property type="entry name" value="RCC1_2"/>
    <property type="match status" value="1"/>
</dbReference>
<dbReference type="Pfam" id="PF25390">
    <property type="entry name" value="WD40_RLD"/>
    <property type="match status" value="1"/>
</dbReference>
<dbReference type="AlphaFoldDB" id="A0A9W7GCM5"/>
<protein>
    <recommendedName>
        <fullName evidence="3">RCC1-like domain-containing protein</fullName>
    </recommendedName>
</protein>
<dbReference type="EMBL" id="BRYA01000146">
    <property type="protein sequence ID" value="GMI41288.1"/>
    <property type="molecule type" value="Genomic_DNA"/>
</dbReference>
<dbReference type="Pfam" id="PF00415">
    <property type="entry name" value="RCC1"/>
    <property type="match status" value="1"/>
</dbReference>
<dbReference type="InterPro" id="IPR009091">
    <property type="entry name" value="RCC1/BLIP-II"/>
</dbReference>
<dbReference type="InterPro" id="IPR058923">
    <property type="entry name" value="RCC1-like_dom"/>
</dbReference>
<feature type="repeat" description="RCC1" evidence="2">
    <location>
        <begin position="428"/>
        <end position="484"/>
    </location>
</feature>
<comment type="caution">
    <text evidence="4">The sequence shown here is derived from an EMBL/GenBank/DDBJ whole genome shotgun (WGS) entry which is preliminary data.</text>
</comment>